<dbReference type="VEuPathDB" id="AmoebaDB:NAEGRDRAFT_64096"/>
<dbReference type="InterPro" id="IPR036770">
    <property type="entry name" value="Ankyrin_rpt-contain_sf"/>
</dbReference>
<keyword evidence="3" id="KW-1185">Reference proteome</keyword>
<dbReference type="GeneID" id="8849215"/>
<dbReference type="EMBL" id="GG738853">
    <property type="protein sequence ID" value="EFC47660.1"/>
    <property type="molecule type" value="Genomic_DNA"/>
</dbReference>
<dbReference type="KEGG" id="ngr:NAEGRDRAFT_64096"/>
<evidence type="ECO:0000313" key="2">
    <source>
        <dbReference type="EMBL" id="EFC47660.1"/>
    </source>
</evidence>
<protein>
    <submittedName>
        <fullName evidence="2">Predicted protein</fullName>
    </submittedName>
</protein>
<dbReference type="SUPFAM" id="SSF48403">
    <property type="entry name" value="Ankyrin repeat"/>
    <property type="match status" value="2"/>
</dbReference>
<proteinExistence type="predicted"/>
<feature type="region of interest" description="Disordered" evidence="1">
    <location>
        <begin position="76"/>
        <end position="99"/>
    </location>
</feature>
<accession>D2V5J1</accession>
<feature type="compositionally biased region" description="Low complexity" evidence="1">
    <location>
        <begin position="115"/>
        <end position="146"/>
    </location>
</feature>
<feature type="compositionally biased region" description="Low complexity" evidence="1">
    <location>
        <begin position="80"/>
        <end position="99"/>
    </location>
</feature>
<evidence type="ECO:0000256" key="1">
    <source>
        <dbReference type="SAM" id="MobiDB-lite"/>
    </source>
</evidence>
<dbReference type="RefSeq" id="XP_002680404.1">
    <property type="nucleotide sequence ID" value="XM_002680358.1"/>
</dbReference>
<gene>
    <name evidence="2" type="ORF">NAEGRDRAFT_64096</name>
</gene>
<name>D2V5J1_NAEGR</name>
<dbReference type="Gene3D" id="1.25.40.20">
    <property type="entry name" value="Ankyrin repeat-containing domain"/>
    <property type="match status" value="1"/>
</dbReference>
<dbReference type="OrthoDB" id="10264606at2759"/>
<reference evidence="2 3" key="1">
    <citation type="journal article" date="2010" name="Cell">
        <title>The genome of Naegleria gruberi illuminates early eukaryotic versatility.</title>
        <authorList>
            <person name="Fritz-Laylin L.K."/>
            <person name="Prochnik S.E."/>
            <person name="Ginger M.L."/>
            <person name="Dacks J.B."/>
            <person name="Carpenter M.L."/>
            <person name="Field M.C."/>
            <person name="Kuo A."/>
            <person name="Paredez A."/>
            <person name="Chapman J."/>
            <person name="Pham J."/>
            <person name="Shu S."/>
            <person name="Neupane R."/>
            <person name="Cipriano M."/>
            <person name="Mancuso J."/>
            <person name="Tu H."/>
            <person name="Salamov A."/>
            <person name="Lindquist E."/>
            <person name="Shapiro H."/>
            <person name="Lucas S."/>
            <person name="Grigoriev I.V."/>
            <person name="Cande W.Z."/>
            <person name="Fulton C."/>
            <person name="Rokhsar D.S."/>
            <person name="Dawson S.C."/>
        </authorList>
    </citation>
    <scope>NUCLEOTIDE SEQUENCE [LARGE SCALE GENOMIC DNA]</scope>
    <source>
        <strain evidence="2 3">NEG-M</strain>
    </source>
</reference>
<dbReference type="Proteomes" id="UP000006671">
    <property type="component" value="Unassembled WGS sequence"/>
</dbReference>
<dbReference type="AlphaFoldDB" id="D2V5J1"/>
<evidence type="ECO:0000313" key="3">
    <source>
        <dbReference type="Proteomes" id="UP000006671"/>
    </source>
</evidence>
<sequence>MAILRYIVVHTRWTALFASVFSKQKSSVEILLKLGANPNIPSDKGETPLQFARKQKLDDLAELLSKNTSSSAILIDDDNTTLSNPSLPPSNSNSTNISVVSNSSSLSSAQHVNNNNNNNISNSTSMITNNNNSNHNNSSVVSSNTVQHAEEEGKQNNDEENIWDIINEGIKLSEDLDEKLNGLSLSDKKSRVEEEELLLSPLVFESESLQVISFRYPDHFTHKFGDLDYTTRMLTIHFVLESTLLTEHLISKLQGKFNVGNEFKLVENQVPTRKISIKYQVSKEVDLNTLKTSITDIHSKIGNDIKPLRYLLLIFSKNKKVVNLEETTIDL</sequence>
<dbReference type="InParanoid" id="D2V5J1"/>
<organism evidence="3">
    <name type="scientific">Naegleria gruberi</name>
    <name type="common">Amoeba</name>
    <dbReference type="NCBI Taxonomy" id="5762"/>
    <lineage>
        <taxon>Eukaryota</taxon>
        <taxon>Discoba</taxon>
        <taxon>Heterolobosea</taxon>
        <taxon>Tetramitia</taxon>
        <taxon>Eutetramitia</taxon>
        <taxon>Vahlkampfiidae</taxon>
        <taxon>Naegleria</taxon>
    </lineage>
</organism>
<feature type="region of interest" description="Disordered" evidence="1">
    <location>
        <begin position="115"/>
        <end position="156"/>
    </location>
</feature>